<sequence length="541" mass="62147">MTVYHLLIINRAGSLIYDWENRRSVDPQIAPLSANEKIILASIFHSLYTIASQLSPVAKSSGVEVLETSQFRLQCFQSFTGIKFVVISAYTNTQNVESLLRKIYELYADYALKNPFYSIDMPIRAEKFDASMKIVIERNCFVSSMYLKYYLDAQGNRVYTLKEITSLNEKGIKTPKLSELWNERSGRPKVNDDTNFLKNFSIMPTELNSSISGSSTRVPFFRRQKPQNSIRQRQVEKEDLNKIDEDDSNKEESDNSASGESTGAEKIRLKIRHKREIPKTQNMNLTSIKKRRTEDLEESSGTDSNEDLVKFDHDVKFSSSGVNRTVPNDMGATARTEIDTDHTMDAQSQFERVQKILKNKRLEMEKNLAIEEEERKKYGERAKRPSRLQEAGTSKEQPKIYQGLALYGAKEKEDTVKGNASSGLNRMGPIRATQYMRASVRWDYAPDICKDYKETGYCTFGDSCKFMHDRTDYKHGWEIERDWEEGKLKESKDDEFLVSSEAESDTEQDKLPHICALQHYQKSKKCALCGEKTDGVFNVAR</sequence>
<feature type="domain" description="C3H1-type" evidence="12">
    <location>
        <begin position="443"/>
        <end position="471"/>
    </location>
</feature>
<keyword evidence="3" id="KW-0813">Transport</keyword>
<dbReference type="InterPro" id="IPR036855">
    <property type="entry name" value="Znf_CCCH_sf"/>
</dbReference>
<feature type="region of interest" description="Disordered" evidence="11">
    <location>
        <begin position="208"/>
        <end position="306"/>
    </location>
</feature>
<dbReference type="GO" id="GO:0005783">
    <property type="term" value="C:endoplasmic reticulum"/>
    <property type="evidence" value="ECO:0007669"/>
    <property type="project" value="UniProtKB-SubCell"/>
</dbReference>
<dbReference type="InterPro" id="IPR000571">
    <property type="entry name" value="Znf_CCCH"/>
</dbReference>
<evidence type="ECO:0000256" key="7">
    <source>
        <dbReference type="ARBA" id="ARBA00022833"/>
    </source>
</evidence>
<evidence type="ECO:0000256" key="8">
    <source>
        <dbReference type="ARBA" id="ARBA00022892"/>
    </source>
</evidence>
<evidence type="ECO:0000256" key="6">
    <source>
        <dbReference type="ARBA" id="ARBA00022824"/>
    </source>
</evidence>
<dbReference type="PANTHER" id="PTHR12930:SF0">
    <property type="entry name" value="RING FINGER PROTEIN 113B"/>
    <property type="match status" value="1"/>
</dbReference>
<dbReference type="Gene3D" id="4.10.80.300">
    <property type="match status" value="1"/>
</dbReference>
<dbReference type="Pfam" id="PF04099">
    <property type="entry name" value="Sybindin"/>
    <property type="match status" value="1"/>
</dbReference>
<dbReference type="GO" id="GO:0016192">
    <property type="term" value="P:vesicle-mediated transport"/>
    <property type="evidence" value="ECO:0007669"/>
    <property type="project" value="UniProtKB-KW"/>
</dbReference>
<dbReference type="Pfam" id="PF00642">
    <property type="entry name" value="zf-CCCH"/>
    <property type="match status" value="1"/>
</dbReference>
<evidence type="ECO:0000256" key="5">
    <source>
        <dbReference type="ARBA" id="ARBA00022771"/>
    </source>
</evidence>
<feature type="zinc finger region" description="C3H1-type" evidence="10">
    <location>
        <begin position="443"/>
        <end position="471"/>
    </location>
</feature>
<feature type="region of interest" description="Disordered" evidence="11">
    <location>
        <begin position="375"/>
        <end position="396"/>
    </location>
</feature>
<dbReference type="PANTHER" id="PTHR12930">
    <property type="entry name" value="ZINC FINGER PROTEIN 183"/>
    <property type="match status" value="1"/>
</dbReference>
<dbReference type="GO" id="GO:0005684">
    <property type="term" value="C:U2-type spliceosomal complex"/>
    <property type="evidence" value="ECO:0007669"/>
    <property type="project" value="TreeGrafter"/>
</dbReference>
<dbReference type="SUPFAM" id="SSF90229">
    <property type="entry name" value="CCCH zinc finger"/>
    <property type="match status" value="1"/>
</dbReference>
<name>A0A915NU57_9BILA</name>
<keyword evidence="6" id="KW-0256">Endoplasmic reticulum</keyword>
<dbReference type="GO" id="GO:0030008">
    <property type="term" value="C:TRAPP complex"/>
    <property type="evidence" value="ECO:0007669"/>
    <property type="project" value="InterPro"/>
</dbReference>
<keyword evidence="5 10" id="KW-0863">Zinc-finger</keyword>
<feature type="compositionally biased region" description="Polar residues" evidence="11">
    <location>
        <begin position="208"/>
        <end position="217"/>
    </location>
</feature>
<keyword evidence="4 10" id="KW-0479">Metal-binding</keyword>
<dbReference type="GO" id="GO:0034247">
    <property type="term" value="P:snoRNA splicing"/>
    <property type="evidence" value="ECO:0007669"/>
    <property type="project" value="TreeGrafter"/>
</dbReference>
<accession>A0A915NU57</accession>
<dbReference type="CDD" id="cd14856">
    <property type="entry name" value="TRAPPC4_synbindin"/>
    <property type="match status" value="1"/>
</dbReference>
<keyword evidence="8" id="KW-0931">ER-Golgi transport</keyword>
<dbReference type="SMART" id="SM00356">
    <property type="entry name" value="ZnF_C3H1"/>
    <property type="match status" value="1"/>
</dbReference>
<evidence type="ECO:0000259" key="12">
    <source>
        <dbReference type="PROSITE" id="PS50103"/>
    </source>
</evidence>
<keyword evidence="9" id="KW-0333">Golgi apparatus</keyword>
<keyword evidence="7 10" id="KW-0862">Zinc</keyword>
<evidence type="ECO:0000256" key="3">
    <source>
        <dbReference type="ARBA" id="ARBA00022448"/>
    </source>
</evidence>
<feature type="compositionally biased region" description="Basic and acidic residues" evidence="11">
    <location>
        <begin position="233"/>
        <end position="243"/>
    </location>
</feature>
<dbReference type="Gene3D" id="4.10.1000.10">
    <property type="entry name" value="Zinc finger, CCCH-type"/>
    <property type="match status" value="1"/>
</dbReference>
<proteinExistence type="predicted"/>
<evidence type="ECO:0000256" key="9">
    <source>
        <dbReference type="ARBA" id="ARBA00023034"/>
    </source>
</evidence>
<dbReference type="WBParaSite" id="scf7180000420346.g5156">
    <property type="protein sequence ID" value="scf7180000420346.g5156"/>
    <property type="gene ID" value="scf7180000420346.g5156"/>
</dbReference>
<evidence type="ECO:0000256" key="11">
    <source>
        <dbReference type="SAM" id="MobiDB-lite"/>
    </source>
</evidence>
<dbReference type="Proteomes" id="UP000887560">
    <property type="component" value="Unplaced"/>
</dbReference>
<dbReference type="Gene3D" id="3.30.450.70">
    <property type="match status" value="1"/>
</dbReference>
<dbReference type="GO" id="GO:0005794">
    <property type="term" value="C:Golgi apparatus"/>
    <property type="evidence" value="ECO:0007669"/>
    <property type="project" value="UniProtKB-SubCell"/>
</dbReference>
<evidence type="ECO:0000256" key="1">
    <source>
        <dbReference type="ARBA" id="ARBA00004240"/>
    </source>
</evidence>
<evidence type="ECO:0000256" key="2">
    <source>
        <dbReference type="ARBA" id="ARBA00004555"/>
    </source>
</evidence>
<protein>
    <submittedName>
        <fullName evidence="14">C3H1-type domain-containing protein</fullName>
    </submittedName>
</protein>
<dbReference type="InterPro" id="IPR011012">
    <property type="entry name" value="Longin-like_dom_sf"/>
</dbReference>
<feature type="compositionally biased region" description="Acidic residues" evidence="11">
    <location>
        <begin position="295"/>
        <end position="306"/>
    </location>
</feature>
<comment type="subcellular location">
    <subcellularLocation>
        <location evidence="1">Endoplasmic reticulum</location>
    </subcellularLocation>
    <subcellularLocation>
        <location evidence="2">Golgi apparatus</location>
    </subcellularLocation>
</comment>
<dbReference type="GO" id="GO:0008270">
    <property type="term" value="F:zinc ion binding"/>
    <property type="evidence" value="ECO:0007669"/>
    <property type="project" value="UniProtKB-KW"/>
</dbReference>
<dbReference type="InterPro" id="IPR039971">
    <property type="entry name" value="CWC24-like"/>
</dbReference>
<organism evidence="13 14">
    <name type="scientific">Meloidogyne floridensis</name>
    <dbReference type="NCBI Taxonomy" id="298350"/>
    <lineage>
        <taxon>Eukaryota</taxon>
        <taxon>Metazoa</taxon>
        <taxon>Ecdysozoa</taxon>
        <taxon>Nematoda</taxon>
        <taxon>Chromadorea</taxon>
        <taxon>Rhabditida</taxon>
        <taxon>Tylenchina</taxon>
        <taxon>Tylenchomorpha</taxon>
        <taxon>Tylenchoidea</taxon>
        <taxon>Meloidogynidae</taxon>
        <taxon>Meloidogyninae</taxon>
        <taxon>Meloidogyne</taxon>
    </lineage>
</organism>
<keyword evidence="13" id="KW-1185">Reference proteome</keyword>
<dbReference type="AlphaFoldDB" id="A0A915NU57"/>
<dbReference type="PROSITE" id="PS50103">
    <property type="entry name" value="ZF_C3H1"/>
    <property type="match status" value="1"/>
</dbReference>
<reference evidence="14" key="1">
    <citation type="submission" date="2022-11" db="UniProtKB">
        <authorList>
            <consortium name="WormBaseParasite"/>
        </authorList>
    </citation>
    <scope>IDENTIFICATION</scope>
</reference>
<evidence type="ECO:0000256" key="10">
    <source>
        <dbReference type="PROSITE-ProRule" id="PRU00723"/>
    </source>
</evidence>
<dbReference type="SMART" id="SM01399">
    <property type="entry name" value="Sybindin"/>
    <property type="match status" value="1"/>
</dbReference>
<evidence type="ECO:0000313" key="13">
    <source>
        <dbReference type="Proteomes" id="UP000887560"/>
    </source>
</evidence>
<dbReference type="SUPFAM" id="SSF64356">
    <property type="entry name" value="SNARE-like"/>
    <property type="match status" value="1"/>
</dbReference>
<evidence type="ECO:0000256" key="4">
    <source>
        <dbReference type="ARBA" id="ARBA00022723"/>
    </source>
</evidence>
<evidence type="ECO:0000313" key="14">
    <source>
        <dbReference type="WBParaSite" id="scf7180000420346.g5156"/>
    </source>
</evidence>
<dbReference type="FunFam" id="3.30.450.70:FF:000017">
    <property type="entry name" value="Sybindin-like family protein"/>
    <property type="match status" value="1"/>
</dbReference>
<dbReference type="InterPro" id="IPR007233">
    <property type="entry name" value="TRAPPC"/>
</dbReference>